<comment type="function">
    <text evidence="1">Involved in DNA recombination.</text>
</comment>
<keyword evidence="3 5" id="KW-0175">Coiled coil</keyword>
<evidence type="ECO:0000313" key="7">
    <source>
        <dbReference type="Proteomes" id="UP000199577"/>
    </source>
</evidence>
<evidence type="ECO:0000256" key="5">
    <source>
        <dbReference type="SAM" id="Coils"/>
    </source>
</evidence>
<protein>
    <submittedName>
        <fullName evidence="6">DNA recombination protein RmuC</fullName>
    </submittedName>
</protein>
<accession>A0A1I1IUV2</accession>
<dbReference type="InterPro" id="IPR003798">
    <property type="entry name" value="DNA_recombination_RmuC"/>
</dbReference>
<comment type="similarity">
    <text evidence="2">Belongs to the RmuC family.</text>
</comment>
<keyword evidence="7" id="KW-1185">Reference proteome</keyword>
<dbReference type="AlphaFoldDB" id="A0A1I1IUV2"/>
<dbReference type="STRING" id="623281.SAMN05421747_11060"/>
<reference evidence="6 7" key="1">
    <citation type="submission" date="2016-10" db="EMBL/GenBank/DDBJ databases">
        <authorList>
            <person name="de Groot N.N."/>
        </authorList>
    </citation>
    <scope>NUCLEOTIDE SEQUENCE [LARGE SCALE GENOMIC DNA]</scope>
    <source>
        <strain evidence="6 7">DSM 22900</strain>
    </source>
</reference>
<gene>
    <name evidence="6" type="ORF">SAMN05421747_11060</name>
</gene>
<dbReference type="PANTHER" id="PTHR30563">
    <property type="entry name" value="DNA RECOMBINATION PROTEIN RMUC"/>
    <property type="match status" value="1"/>
</dbReference>
<feature type="coiled-coil region" evidence="5">
    <location>
        <begin position="27"/>
        <end position="125"/>
    </location>
</feature>
<organism evidence="6 7">
    <name type="scientific">Parapedobacter composti</name>
    <dbReference type="NCBI Taxonomy" id="623281"/>
    <lineage>
        <taxon>Bacteria</taxon>
        <taxon>Pseudomonadati</taxon>
        <taxon>Bacteroidota</taxon>
        <taxon>Sphingobacteriia</taxon>
        <taxon>Sphingobacteriales</taxon>
        <taxon>Sphingobacteriaceae</taxon>
        <taxon>Parapedobacter</taxon>
    </lineage>
</organism>
<evidence type="ECO:0000256" key="2">
    <source>
        <dbReference type="ARBA" id="ARBA00009840"/>
    </source>
</evidence>
<name>A0A1I1IUV2_9SPHI</name>
<dbReference type="GO" id="GO:0006310">
    <property type="term" value="P:DNA recombination"/>
    <property type="evidence" value="ECO:0007669"/>
    <property type="project" value="UniProtKB-KW"/>
</dbReference>
<evidence type="ECO:0000256" key="1">
    <source>
        <dbReference type="ARBA" id="ARBA00003416"/>
    </source>
</evidence>
<sequence>MEIYLIGFALVILIIAVVLFISRPKQAAEHGAELETLRKEREVLSIQLARAEQQVENLQAEKERITALLREEQQRLLGELQQAREQWAAAERSLESARAYYKSQQEKLQEQKAEIETIKQQFNTEFQVIANKILDEKTQKFTETNTRSLDQILSPLKDKIKTFEEKVEKTYQTEAAERNTLKGVVEQLMEQSLRIKDEANSLTRALRGDSKKQGNWGEVILERVLERSGLVKDQEYRLQASMVDEEGRRLQPDAVIHLPDEKHLVVDSKVSLIAYEQWVNADTDEDRERFAKLHIQSVENHVKSLSAKNYHDLYQINSPDFVLLFMPIESAFSMSITYKADLFSDAWDRRVVIVSPSTLLATLRTIASMWKQERQTRNVMEIAKEAGALYDKFVGFLQDMEKVGRQLDGAVRAHEEATKKLGTGPGNVIRKVEKLKKLGARASKQIDGGLLDNDE</sequence>
<evidence type="ECO:0000256" key="3">
    <source>
        <dbReference type="ARBA" id="ARBA00023054"/>
    </source>
</evidence>
<evidence type="ECO:0000313" key="6">
    <source>
        <dbReference type="EMBL" id="SFC40079.1"/>
    </source>
</evidence>
<dbReference type="Pfam" id="PF02646">
    <property type="entry name" value="RmuC"/>
    <property type="match status" value="1"/>
</dbReference>
<keyword evidence="4" id="KW-0233">DNA recombination</keyword>
<dbReference type="Proteomes" id="UP000199577">
    <property type="component" value="Unassembled WGS sequence"/>
</dbReference>
<proteinExistence type="inferred from homology"/>
<evidence type="ECO:0000256" key="4">
    <source>
        <dbReference type="ARBA" id="ARBA00023172"/>
    </source>
</evidence>
<dbReference type="PANTHER" id="PTHR30563:SF0">
    <property type="entry name" value="DNA RECOMBINATION PROTEIN RMUC"/>
    <property type="match status" value="1"/>
</dbReference>
<dbReference type="EMBL" id="FOLL01000010">
    <property type="protein sequence ID" value="SFC40079.1"/>
    <property type="molecule type" value="Genomic_DNA"/>
</dbReference>
<dbReference type="OrthoDB" id="370725at2"/>
<dbReference type="RefSeq" id="WP_090973778.1">
    <property type="nucleotide sequence ID" value="NZ_FOLL01000010.1"/>
</dbReference>